<dbReference type="Gene3D" id="3.90.940.20">
    <property type="entry name" value="RPB5-like RNA polymerase subunit"/>
    <property type="match status" value="1"/>
</dbReference>
<evidence type="ECO:0000259" key="2">
    <source>
        <dbReference type="Pfam" id="PF01191"/>
    </source>
</evidence>
<sequence length="77" mass="8670">MDIDIFANRLSPKYKILDSNEADSILLRFKCSRSNLPKIRMADPAVIALKANEGDILEITRASKTAGEAVYYRVVIR</sequence>
<dbReference type="InterPro" id="IPR000783">
    <property type="entry name" value="RNA_pol_subH/Rpb5_C"/>
</dbReference>
<comment type="function">
    <text evidence="1">DNA-dependent RNA polymerase (RNAP) catalyzes the transcription of DNA into RNA using the four ribonucleoside triphosphates as substrates.</text>
</comment>
<keyword evidence="1" id="KW-0963">Cytoplasm</keyword>
<comment type="similarity">
    <text evidence="1">Belongs to the archaeal Rpo5/eukaryotic RPB5 RNA polymerase subunit family.</text>
</comment>
<dbReference type="GO" id="GO:0006351">
    <property type="term" value="P:DNA-templated transcription"/>
    <property type="evidence" value="ECO:0007669"/>
    <property type="project" value="UniProtKB-UniRule"/>
</dbReference>
<dbReference type="NCBIfam" id="NF007129">
    <property type="entry name" value="PRK09570.1"/>
    <property type="match status" value="1"/>
</dbReference>
<dbReference type="GO" id="GO:0003899">
    <property type="term" value="F:DNA-directed RNA polymerase activity"/>
    <property type="evidence" value="ECO:0007669"/>
    <property type="project" value="UniProtKB-UniRule"/>
</dbReference>
<proteinExistence type="inferred from homology"/>
<dbReference type="EMBL" id="JADFAR010000029">
    <property type="protein sequence ID" value="MBE5728683.1"/>
    <property type="molecule type" value="Genomic_DNA"/>
</dbReference>
<dbReference type="EMBL" id="JADFAQ010000014">
    <property type="protein sequence ID" value="MBE5727958.1"/>
    <property type="molecule type" value="Genomic_DNA"/>
</dbReference>
<dbReference type="EC" id="2.7.7.6" evidence="1"/>
<keyword evidence="1 3" id="KW-0240">DNA-directed RNA polymerase</keyword>
<dbReference type="HAMAP" id="MF_00025">
    <property type="entry name" value="RNApol_Rpo5_RPB5"/>
    <property type="match status" value="1"/>
</dbReference>
<feature type="domain" description="RNA polymerase subunit H/Rpb5 C-terminal" evidence="2">
    <location>
        <begin position="4"/>
        <end position="75"/>
    </location>
</feature>
<accession>A0A8T3V0K9</accession>
<comment type="subcellular location">
    <subcellularLocation>
        <location evidence="1">Cytoplasm</location>
    </subcellularLocation>
</comment>
<protein>
    <recommendedName>
        <fullName evidence="1">DNA-directed RNA polymerase subunit Rpo5</fullName>
        <ecNumber evidence="1">2.7.7.6</ecNumber>
    </recommendedName>
    <alternativeName>
        <fullName evidence="1">DNA-directed RNA polymerase subunit H</fullName>
    </alternativeName>
</protein>
<evidence type="ECO:0000256" key="1">
    <source>
        <dbReference type="HAMAP-Rule" id="MF_00025"/>
    </source>
</evidence>
<name>A0A8T3V0K9_9ARCH</name>
<dbReference type="InterPro" id="IPR035913">
    <property type="entry name" value="RPB5-like_sf"/>
</dbReference>
<dbReference type="Pfam" id="PF01191">
    <property type="entry name" value="RNA_pol_Rpb5_C"/>
    <property type="match status" value="1"/>
</dbReference>
<dbReference type="SUPFAM" id="SSF55287">
    <property type="entry name" value="RPB5-like RNA polymerase subunit"/>
    <property type="match status" value="1"/>
</dbReference>
<evidence type="ECO:0000313" key="5">
    <source>
        <dbReference type="Proteomes" id="UP000718571"/>
    </source>
</evidence>
<evidence type="ECO:0000313" key="6">
    <source>
        <dbReference type="Proteomes" id="UP000763484"/>
    </source>
</evidence>
<dbReference type="GO" id="GO:0005737">
    <property type="term" value="C:cytoplasm"/>
    <property type="evidence" value="ECO:0007669"/>
    <property type="project" value="UniProtKB-SubCell"/>
</dbReference>
<comment type="catalytic activity">
    <reaction evidence="1">
        <text>RNA(n) + a ribonucleoside 5'-triphosphate = RNA(n+1) + diphosphate</text>
        <dbReference type="Rhea" id="RHEA:21248"/>
        <dbReference type="Rhea" id="RHEA-COMP:14527"/>
        <dbReference type="Rhea" id="RHEA-COMP:17342"/>
        <dbReference type="ChEBI" id="CHEBI:33019"/>
        <dbReference type="ChEBI" id="CHEBI:61557"/>
        <dbReference type="ChEBI" id="CHEBI:140395"/>
        <dbReference type="EC" id="2.7.7.6"/>
    </reaction>
</comment>
<keyword evidence="1 3" id="KW-0548">Nucleotidyltransferase</keyword>
<keyword evidence="1" id="KW-0804">Transcription</keyword>
<keyword evidence="1 3" id="KW-0808">Transferase</keyword>
<reference evidence="5 6" key="1">
    <citation type="submission" date="2020-09" db="EMBL/GenBank/DDBJ databases">
        <title>Genomic characterization of a novel Parvarchaeota family in acid mine drainage sediments.</title>
        <authorList>
            <person name="Luo Z.-H."/>
        </authorList>
    </citation>
    <scope>NUCLEOTIDE SEQUENCE [LARGE SCALE GENOMIC DNA]</scope>
    <source>
        <strain evidence="4">MAS1_bins.189</strain>
        <strain evidence="3">TL1-5_bins.178</strain>
    </source>
</reference>
<evidence type="ECO:0000313" key="4">
    <source>
        <dbReference type="EMBL" id="MBE5728683.1"/>
    </source>
</evidence>
<evidence type="ECO:0000313" key="3">
    <source>
        <dbReference type="EMBL" id="MBE5727958.1"/>
    </source>
</evidence>
<comment type="caution">
    <text evidence="3">The sequence shown here is derived from an EMBL/GenBank/DDBJ whole genome shotgun (WGS) entry which is preliminary data.</text>
</comment>
<dbReference type="GO" id="GO:0003677">
    <property type="term" value="F:DNA binding"/>
    <property type="evidence" value="ECO:0007669"/>
    <property type="project" value="InterPro"/>
</dbReference>
<dbReference type="AlphaFoldDB" id="A0A8T3V0K9"/>
<dbReference type="GO" id="GO:0000428">
    <property type="term" value="C:DNA-directed RNA polymerase complex"/>
    <property type="evidence" value="ECO:0007669"/>
    <property type="project" value="UniProtKB-KW"/>
</dbReference>
<gene>
    <name evidence="1" type="primary">rpo5</name>
    <name evidence="1" type="synonym">rpoH</name>
    <name evidence="3" type="ORF">IHE50_00895</name>
    <name evidence="4" type="ORF">IHE51_02375</name>
</gene>
<dbReference type="Proteomes" id="UP000763484">
    <property type="component" value="Unassembled WGS sequence"/>
</dbReference>
<dbReference type="InterPro" id="IPR014381">
    <property type="entry name" value="Arch_Rpo5/euc_Rpb5"/>
</dbReference>
<comment type="subunit">
    <text evidence="1">Part of the RNA polymerase complex.</text>
</comment>
<organism evidence="3 6">
    <name type="scientific">Candidatus Acidifodinimicrobium mancum</name>
    <dbReference type="NCBI Taxonomy" id="2898728"/>
    <lineage>
        <taxon>Archaea</taxon>
        <taxon>Candidatus Parvarchaeota</taxon>
        <taxon>Candidatus Acidifodinimicrobiaceae</taxon>
        <taxon>Candidatus Acidifodinimicrobium</taxon>
    </lineage>
</organism>
<dbReference type="Proteomes" id="UP000718571">
    <property type="component" value="Unassembled WGS sequence"/>
</dbReference>